<protein>
    <submittedName>
        <fullName evidence="6">Threonine 3-dehydrogenase, NAD(P)-binding</fullName>
        <ecNumber evidence="6">1.1.1.103</ecNumber>
    </submittedName>
</protein>
<dbReference type="InterPro" id="IPR036291">
    <property type="entry name" value="NAD(P)-bd_dom_sf"/>
</dbReference>
<evidence type="ECO:0000313" key="6">
    <source>
        <dbReference type="EMBL" id="ALA60920.1"/>
    </source>
</evidence>
<keyword evidence="1 4" id="KW-0479">Metal-binding</keyword>
<reference evidence="6 7" key="1">
    <citation type="journal article" date="2015" name="Proc. Natl. Acad. Sci. U.S.A.">
        <title>Expanded metabolic versatility of ubiquitous nitrite-oxidizing bacteria from the genus Nitrospira.</title>
        <authorList>
            <person name="Koch H."/>
            <person name="Lucker S."/>
            <person name="Albertsen M."/>
            <person name="Kitzinger K."/>
            <person name="Herbold C."/>
            <person name="Spieck E."/>
            <person name="Nielsen P.H."/>
            <person name="Wagner M."/>
            <person name="Daims H."/>
        </authorList>
    </citation>
    <scope>NUCLEOTIDE SEQUENCE [LARGE SCALE GENOMIC DNA]</scope>
    <source>
        <strain evidence="6 7">NSP M-1</strain>
    </source>
</reference>
<evidence type="ECO:0000256" key="4">
    <source>
        <dbReference type="RuleBase" id="RU361277"/>
    </source>
</evidence>
<gene>
    <name evidence="6" type="primary">tdh</name>
    <name evidence="6" type="ORF">NITMOv2_4546</name>
</gene>
<evidence type="ECO:0000256" key="1">
    <source>
        <dbReference type="ARBA" id="ARBA00022723"/>
    </source>
</evidence>
<sequence length="344" mass="36429">MRALVKTAAAPGLTATAWPDPTPGPRDVVVKVAATSLCGTDAHIYRWDDWAQHRIHPPRIIGHEMAGTVVEVGREVSLVSAGDYVAAESHLTCGRCFQCRTGQAHVCRNYTILGIDRDGSFADYVALPEEVLWRTAPDIPPEYACVQEPLGNAVDAALAEDLTGQSVLITGCGPTGLFAAAVARVAGAAVIIASDISDYRLGLAKQVGADHTINAKADTAEAMAAAIRDITAGEGVDAALEMSGDPAALHQAFRAVKNGGRVTLFGIPTGSVCFDLPNEIIFKGIRVYGVTGRRLFGTWYRLAGLFKAGLNVRPVVTHSFPMSEFAEGFELIQSGRCGKVVLFP</sequence>
<dbReference type="KEGG" id="nmv:NITMOv2_4546"/>
<dbReference type="PANTHER" id="PTHR43401:SF2">
    <property type="entry name" value="L-THREONINE 3-DEHYDROGENASE"/>
    <property type="match status" value="1"/>
</dbReference>
<keyword evidence="3 6" id="KW-0560">Oxidoreductase</keyword>
<evidence type="ECO:0000256" key="2">
    <source>
        <dbReference type="ARBA" id="ARBA00022833"/>
    </source>
</evidence>
<name>A0A0K2GJ09_NITMO</name>
<proteinExistence type="inferred from homology"/>
<dbReference type="SUPFAM" id="SSF50129">
    <property type="entry name" value="GroES-like"/>
    <property type="match status" value="1"/>
</dbReference>
<dbReference type="AlphaFoldDB" id="A0A0K2GJ09"/>
<dbReference type="InterPro" id="IPR050129">
    <property type="entry name" value="Zn_alcohol_dh"/>
</dbReference>
<dbReference type="RefSeq" id="WP_053381697.1">
    <property type="nucleotide sequence ID" value="NZ_CP011801.1"/>
</dbReference>
<evidence type="ECO:0000313" key="7">
    <source>
        <dbReference type="Proteomes" id="UP000069205"/>
    </source>
</evidence>
<accession>A0A0K2GJ09</accession>
<keyword evidence="7" id="KW-1185">Reference proteome</keyword>
<dbReference type="Proteomes" id="UP000069205">
    <property type="component" value="Chromosome"/>
</dbReference>
<dbReference type="SUPFAM" id="SSF51735">
    <property type="entry name" value="NAD(P)-binding Rossmann-fold domains"/>
    <property type="match status" value="1"/>
</dbReference>
<organism evidence="6 7">
    <name type="scientific">Nitrospira moscoviensis</name>
    <dbReference type="NCBI Taxonomy" id="42253"/>
    <lineage>
        <taxon>Bacteria</taxon>
        <taxon>Pseudomonadati</taxon>
        <taxon>Nitrospirota</taxon>
        <taxon>Nitrospiria</taxon>
        <taxon>Nitrospirales</taxon>
        <taxon>Nitrospiraceae</taxon>
        <taxon>Nitrospira</taxon>
    </lineage>
</organism>
<dbReference type="PROSITE" id="PS00059">
    <property type="entry name" value="ADH_ZINC"/>
    <property type="match status" value="1"/>
</dbReference>
<dbReference type="PANTHER" id="PTHR43401">
    <property type="entry name" value="L-THREONINE 3-DEHYDROGENASE"/>
    <property type="match status" value="1"/>
</dbReference>
<dbReference type="PATRIC" id="fig|42253.5.peg.4484"/>
<dbReference type="OrthoDB" id="9769198at2"/>
<dbReference type="InterPro" id="IPR013149">
    <property type="entry name" value="ADH-like_C"/>
</dbReference>
<dbReference type="NCBIfam" id="NF003808">
    <property type="entry name" value="PRK05396.1"/>
    <property type="match status" value="1"/>
</dbReference>
<keyword evidence="2 4" id="KW-0862">Zinc</keyword>
<dbReference type="InterPro" id="IPR011032">
    <property type="entry name" value="GroES-like_sf"/>
</dbReference>
<dbReference type="SMART" id="SM00829">
    <property type="entry name" value="PKS_ER"/>
    <property type="match status" value="1"/>
</dbReference>
<evidence type="ECO:0000259" key="5">
    <source>
        <dbReference type="SMART" id="SM00829"/>
    </source>
</evidence>
<dbReference type="InterPro" id="IPR013154">
    <property type="entry name" value="ADH-like_N"/>
</dbReference>
<dbReference type="STRING" id="42253.NITMOv2_4546"/>
<dbReference type="Pfam" id="PF00107">
    <property type="entry name" value="ADH_zinc_N"/>
    <property type="match status" value="1"/>
</dbReference>
<dbReference type="EC" id="1.1.1.103" evidence="6"/>
<dbReference type="GO" id="GO:0008743">
    <property type="term" value="F:L-threonine 3-dehydrogenase activity"/>
    <property type="evidence" value="ECO:0007669"/>
    <property type="project" value="UniProtKB-EC"/>
</dbReference>
<dbReference type="GO" id="GO:0008270">
    <property type="term" value="F:zinc ion binding"/>
    <property type="evidence" value="ECO:0007669"/>
    <property type="project" value="InterPro"/>
</dbReference>
<evidence type="ECO:0000256" key="3">
    <source>
        <dbReference type="ARBA" id="ARBA00023002"/>
    </source>
</evidence>
<dbReference type="InterPro" id="IPR020843">
    <property type="entry name" value="ER"/>
</dbReference>
<feature type="domain" description="Enoyl reductase (ER)" evidence="5">
    <location>
        <begin position="8"/>
        <end position="342"/>
    </location>
</feature>
<dbReference type="EMBL" id="CP011801">
    <property type="protein sequence ID" value="ALA60920.1"/>
    <property type="molecule type" value="Genomic_DNA"/>
</dbReference>
<comment type="similarity">
    <text evidence="4">Belongs to the zinc-containing alcohol dehydrogenase family.</text>
</comment>
<comment type="cofactor">
    <cofactor evidence="4">
        <name>Zn(2+)</name>
        <dbReference type="ChEBI" id="CHEBI:29105"/>
    </cofactor>
</comment>
<dbReference type="Pfam" id="PF08240">
    <property type="entry name" value="ADH_N"/>
    <property type="match status" value="1"/>
</dbReference>
<dbReference type="Gene3D" id="3.40.50.720">
    <property type="entry name" value="NAD(P)-binding Rossmann-like Domain"/>
    <property type="match status" value="1"/>
</dbReference>
<dbReference type="InterPro" id="IPR002328">
    <property type="entry name" value="ADH_Zn_CS"/>
</dbReference>
<dbReference type="Gene3D" id="3.90.180.10">
    <property type="entry name" value="Medium-chain alcohol dehydrogenases, catalytic domain"/>
    <property type="match status" value="1"/>
</dbReference>